<evidence type="ECO:0000313" key="2">
    <source>
        <dbReference type="WBParaSite" id="PS1159_v2.g6347.t1"/>
    </source>
</evidence>
<protein>
    <submittedName>
        <fullName evidence="2">Large ribosomal subunit protein uL3m</fullName>
    </submittedName>
</protein>
<accession>A0AC35GLQ7</accession>
<evidence type="ECO:0000313" key="1">
    <source>
        <dbReference type="Proteomes" id="UP000887580"/>
    </source>
</evidence>
<name>A0AC35GLQ7_9BILA</name>
<sequence>MLSKLSNVRQLHIVPSKNVFLQRSLATSAAAAGSFTFTNLLMISIPKVVPISSLCRVSSTIIAQKRFRRRVADLGPYNLVYTLAKDGTLDSATVEKIAQAYRDSEFVERKIQDLPEPGTQYTENSRRFGMVGIKIGMLPQWGPKGERMLCTAIHFPDNQVIDVVDPITWYKTSGVGKRKAFGRFGPLYKVTVGAKNIEPYFLGSQPLNIFKKWRIQPKEHLGSFLTSEDALVQPGTTLDVRHFNVGQYVTVSGKTIDWGFQGAMHRWGFRGMPALRTTKSHRRVGSTGSKGDARVWPGKRMPGHMGFEWRNMGALEVVRINPIENVIYVKGNVPGDNSYPVIMNDWMVGEKRVVNPPFPTYLSTIEEEDENEMVQNVENLSINEKLHSDKALKLYGYNNIKTPVYDITSKDIYNPKVFNFNSPSIVFTEADEKKPVARDRMRAKIAKAKAK</sequence>
<proteinExistence type="predicted"/>
<dbReference type="WBParaSite" id="PS1159_v2.g6347.t1">
    <property type="protein sequence ID" value="PS1159_v2.g6347.t1"/>
    <property type="gene ID" value="PS1159_v2.g6347"/>
</dbReference>
<organism evidence="1 2">
    <name type="scientific">Panagrolaimus sp. PS1159</name>
    <dbReference type="NCBI Taxonomy" id="55785"/>
    <lineage>
        <taxon>Eukaryota</taxon>
        <taxon>Metazoa</taxon>
        <taxon>Ecdysozoa</taxon>
        <taxon>Nematoda</taxon>
        <taxon>Chromadorea</taxon>
        <taxon>Rhabditida</taxon>
        <taxon>Tylenchina</taxon>
        <taxon>Panagrolaimomorpha</taxon>
        <taxon>Panagrolaimoidea</taxon>
        <taxon>Panagrolaimidae</taxon>
        <taxon>Panagrolaimus</taxon>
    </lineage>
</organism>
<reference evidence="2" key="1">
    <citation type="submission" date="2022-11" db="UniProtKB">
        <authorList>
            <consortium name="WormBaseParasite"/>
        </authorList>
    </citation>
    <scope>IDENTIFICATION</scope>
</reference>
<dbReference type="Proteomes" id="UP000887580">
    <property type="component" value="Unplaced"/>
</dbReference>